<reference evidence="2" key="1">
    <citation type="journal article" date="2009" name="Rice">
        <title>De Novo Next Generation Sequencing of Plant Genomes.</title>
        <authorList>
            <person name="Rounsley S."/>
            <person name="Marri P.R."/>
            <person name="Yu Y."/>
            <person name="He R."/>
            <person name="Sisneros N."/>
            <person name="Goicoechea J.L."/>
            <person name="Lee S.J."/>
            <person name="Angelova A."/>
            <person name="Kudrna D."/>
            <person name="Luo M."/>
            <person name="Affourtit J."/>
            <person name="Desany B."/>
            <person name="Knight J."/>
            <person name="Niazi F."/>
            <person name="Egholm M."/>
            <person name="Wing R.A."/>
        </authorList>
    </citation>
    <scope>NUCLEOTIDE SEQUENCE [LARGE SCALE GENOMIC DNA]</scope>
    <source>
        <strain evidence="2">cv. IRGC 105608</strain>
    </source>
</reference>
<protein>
    <submittedName>
        <fullName evidence="2">Uncharacterized protein</fullName>
    </submittedName>
</protein>
<evidence type="ECO:0000256" key="1">
    <source>
        <dbReference type="SAM" id="Phobius"/>
    </source>
</evidence>
<reference evidence="2" key="2">
    <citation type="submission" date="2015-03" db="UniProtKB">
        <authorList>
            <consortium name="EnsemblPlants"/>
        </authorList>
    </citation>
    <scope>IDENTIFICATION</scope>
</reference>
<dbReference type="Gramene" id="OBART05G03660.1">
    <property type="protein sequence ID" value="OBART05G03660.1"/>
    <property type="gene ID" value="OBART05G03660"/>
</dbReference>
<keyword evidence="1" id="KW-0472">Membrane</keyword>
<name>A0A0D3G3C5_9ORYZ</name>
<dbReference type="Proteomes" id="UP000026960">
    <property type="component" value="Chromosome 5"/>
</dbReference>
<dbReference type="EnsemblPlants" id="OBART05G03660.1">
    <property type="protein sequence ID" value="OBART05G03660.1"/>
    <property type="gene ID" value="OBART05G03660"/>
</dbReference>
<keyword evidence="1" id="KW-1133">Transmembrane helix</keyword>
<keyword evidence="1" id="KW-0812">Transmembrane</keyword>
<evidence type="ECO:0000313" key="2">
    <source>
        <dbReference type="EnsemblPlants" id="OBART05G03660.1"/>
    </source>
</evidence>
<accession>A0A0D3G3C5</accession>
<organism evidence="2">
    <name type="scientific">Oryza barthii</name>
    <dbReference type="NCBI Taxonomy" id="65489"/>
    <lineage>
        <taxon>Eukaryota</taxon>
        <taxon>Viridiplantae</taxon>
        <taxon>Streptophyta</taxon>
        <taxon>Embryophyta</taxon>
        <taxon>Tracheophyta</taxon>
        <taxon>Spermatophyta</taxon>
        <taxon>Magnoliopsida</taxon>
        <taxon>Liliopsida</taxon>
        <taxon>Poales</taxon>
        <taxon>Poaceae</taxon>
        <taxon>BOP clade</taxon>
        <taxon>Oryzoideae</taxon>
        <taxon>Oryzeae</taxon>
        <taxon>Oryzinae</taxon>
        <taxon>Oryza</taxon>
    </lineage>
</organism>
<dbReference type="HOGENOM" id="CLU_118288_1_0_1"/>
<keyword evidence="3" id="KW-1185">Reference proteome</keyword>
<feature type="transmembrane region" description="Helical" evidence="1">
    <location>
        <begin position="110"/>
        <end position="129"/>
    </location>
</feature>
<sequence>MDGSISSSIVPRCTTELLLGKCPLCGTQLEARTSRTPMNPNNKFVKCPNLEHTPYAYRFFVGRSVCAIFGQWPCRSGTSDRTWTFNVEAMSSRGIEGLELKGFAAVGRMLVYLTVVQALLLLLILVVVISK</sequence>
<dbReference type="PaxDb" id="65489-OBART05G03660.1"/>
<evidence type="ECO:0000313" key="3">
    <source>
        <dbReference type="Proteomes" id="UP000026960"/>
    </source>
</evidence>
<proteinExistence type="predicted"/>
<dbReference type="AlphaFoldDB" id="A0A0D3G3C5"/>